<keyword evidence="4" id="KW-1185">Reference proteome</keyword>
<dbReference type="GeneID" id="28967644"/>
<feature type="compositionally biased region" description="Basic and acidic residues" evidence="1">
    <location>
        <begin position="221"/>
        <end position="238"/>
    </location>
</feature>
<organism evidence="2">
    <name type="scientific">Kwoniella dejecticola CBS 10117</name>
    <dbReference type="NCBI Taxonomy" id="1296121"/>
    <lineage>
        <taxon>Eukaryota</taxon>
        <taxon>Fungi</taxon>
        <taxon>Dikarya</taxon>
        <taxon>Basidiomycota</taxon>
        <taxon>Agaricomycotina</taxon>
        <taxon>Tremellomycetes</taxon>
        <taxon>Tremellales</taxon>
        <taxon>Cryptococcaceae</taxon>
        <taxon>Kwoniella</taxon>
    </lineage>
</organism>
<feature type="region of interest" description="Disordered" evidence="1">
    <location>
        <begin position="1"/>
        <end position="141"/>
    </location>
</feature>
<dbReference type="EMBL" id="KI894030">
    <property type="protein sequence ID" value="OBR86225.1"/>
    <property type="molecule type" value="Genomic_DNA"/>
</dbReference>
<feature type="compositionally biased region" description="Basic and acidic residues" evidence="1">
    <location>
        <begin position="256"/>
        <end position="269"/>
    </location>
</feature>
<reference evidence="3" key="3">
    <citation type="submission" date="2024-02" db="EMBL/GenBank/DDBJ databases">
        <title>Comparative genomics of Cryptococcus and Kwoniella reveals pathogenesis evolution and contrasting modes of karyotype evolution via chromosome fusion or intercentromeric recombination.</title>
        <authorList>
            <person name="Coelho M.A."/>
            <person name="David-Palma M."/>
            <person name="Shea T."/>
            <person name="Bowers K."/>
            <person name="McGinley-Smith S."/>
            <person name="Mohammad A.W."/>
            <person name="Gnirke A."/>
            <person name="Yurkov A.M."/>
            <person name="Nowrousian M."/>
            <person name="Sun S."/>
            <person name="Cuomo C.A."/>
            <person name="Heitman J."/>
        </authorList>
    </citation>
    <scope>NUCLEOTIDE SEQUENCE</scope>
    <source>
        <strain evidence="3">CBS 10117</strain>
    </source>
</reference>
<protein>
    <submittedName>
        <fullName evidence="2">Uncharacterized protein</fullName>
    </submittedName>
</protein>
<feature type="compositionally biased region" description="Polar residues" evidence="1">
    <location>
        <begin position="1"/>
        <end position="24"/>
    </location>
</feature>
<evidence type="ECO:0000256" key="1">
    <source>
        <dbReference type="SAM" id="MobiDB-lite"/>
    </source>
</evidence>
<gene>
    <name evidence="2" type="ORF">I303_03945</name>
    <name evidence="3" type="ORF">I303_103928</name>
</gene>
<sequence>MSSGDPTRSYDSWSASDPITTSTDPPGGIFQFYSDSSSSEVDSEDDSSWSGTPSFAAYGSPVSDSSDTHDHYWRGRRQNDFDSSKYPSFADSRIADEDEQYHQYATPSPSNWGRSPTYGSMGTSHSHDYDNTDHSPSVRNYSSSAASDALSAIHTFSREVESELDFLHSEIILDVEHSRKNGVAQISQQTADMDAKWEGIHAENERFKKEMGSWFSSDSSLGERMEDDSHFRSYDDPNSRNSQSQAGGYSGFGTHTDSEDGHSSEDGYYDRYEYEKQMAEISAEIAHSEAKAARWKAQAAKHDAEAAEVRAGNTRLLQRLQMTG</sequence>
<dbReference type="Proteomes" id="UP000078595">
    <property type="component" value="Chromosome 4"/>
</dbReference>
<evidence type="ECO:0000313" key="2">
    <source>
        <dbReference type="EMBL" id="OBR86225.1"/>
    </source>
</evidence>
<reference evidence="3" key="2">
    <citation type="submission" date="2013-07" db="EMBL/GenBank/DDBJ databases">
        <authorList>
            <consortium name="The Broad Institute Genome Sequencing Platform"/>
            <person name="Cuomo C."/>
            <person name="Litvintseva A."/>
            <person name="Chen Y."/>
            <person name="Heitman J."/>
            <person name="Sun S."/>
            <person name="Springer D."/>
            <person name="Dromer F."/>
            <person name="Young S.K."/>
            <person name="Zeng Q."/>
            <person name="Gargeya S."/>
            <person name="Fitzgerald M."/>
            <person name="Abouelleil A."/>
            <person name="Alvarado L."/>
            <person name="Berlin A.M."/>
            <person name="Chapman S.B."/>
            <person name="Dewar J."/>
            <person name="Goldberg J."/>
            <person name="Griggs A."/>
            <person name="Gujja S."/>
            <person name="Hansen M."/>
            <person name="Howarth C."/>
            <person name="Imamovic A."/>
            <person name="Larimer J."/>
            <person name="McCowan C."/>
            <person name="Murphy C."/>
            <person name="Pearson M."/>
            <person name="Priest M."/>
            <person name="Roberts A."/>
            <person name="Saif S."/>
            <person name="Shea T."/>
            <person name="Sykes S."/>
            <person name="Wortman J."/>
            <person name="Nusbaum C."/>
            <person name="Birren B."/>
        </authorList>
    </citation>
    <scope>NUCLEOTIDE SEQUENCE</scope>
    <source>
        <strain evidence="3">CBS 10117</strain>
    </source>
</reference>
<reference evidence="2" key="1">
    <citation type="submission" date="2013-07" db="EMBL/GenBank/DDBJ databases">
        <title>The Genome Sequence of Cryptococcus dejecticola CBS10117.</title>
        <authorList>
            <consortium name="The Broad Institute Genome Sequencing Platform"/>
            <person name="Cuomo C."/>
            <person name="Litvintseva A."/>
            <person name="Chen Y."/>
            <person name="Heitman J."/>
            <person name="Sun S."/>
            <person name="Springer D."/>
            <person name="Dromer F."/>
            <person name="Young S.K."/>
            <person name="Zeng Q."/>
            <person name="Gargeya S."/>
            <person name="Fitzgerald M."/>
            <person name="Abouelleil A."/>
            <person name="Alvarado L."/>
            <person name="Berlin A.M."/>
            <person name="Chapman S.B."/>
            <person name="Dewar J."/>
            <person name="Goldberg J."/>
            <person name="Griggs A."/>
            <person name="Gujja S."/>
            <person name="Hansen M."/>
            <person name="Howarth C."/>
            <person name="Imamovic A."/>
            <person name="Larimer J."/>
            <person name="McCowan C."/>
            <person name="Murphy C."/>
            <person name="Pearson M."/>
            <person name="Priest M."/>
            <person name="Roberts A."/>
            <person name="Saif S."/>
            <person name="Shea T."/>
            <person name="Sykes S."/>
            <person name="Wortman J."/>
            <person name="Nusbaum C."/>
            <person name="Birren B."/>
        </authorList>
    </citation>
    <scope>NUCLEOTIDE SEQUENCE [LARGE SCALE GENOMIC DNA]</scope>
    <source>
        <strain evidence="2">CBS 10117</strain>
    </source>
</reference>
<dbReference type="RefSeq" id="XP_018264067.1">
    <property type="nucleotide sequence ID" value="XM_018407259.1"/>
</dbReference>
<feature type="compositionally biased region" description="Basic and acidic residues" evidence="1">
    <location>
        <begin position="66"/>
        <end position="83"/>
    </location>
</feature>
<dbReference type="EMBL" id="CP144533">
    <property type="protein sequence ID" value="WWC61347.1"/>
    <property type="molecule type" value="Genomic_DNA"/>
</dbReference>
<dbReference type="KEGG" id="kdj:28967644"/>
<evidence type="ECO:0000313" key="4">
    <source>
        <dbReference type="Proteomes" id="UP000078595"/>
    </source>
</evidence>
<dbReference type="AlphaFoldDB" id="A0A1A6A844"/>
<feature type="region of interest" description="Disordered" evidence="1">
    <location>
        <begin position="218"/>
        <end position="269"/>
    </location>
</feature>
<proteinExistence type="predicted"/>
<name>A0A1A6A844_9TREE</name>
<evidence type="ECO:0000313" key="3">
    <source>
        <dbReference type="EMBL" id="WWC61347.1"/>
    </source>
</evidence>
<feature type="compositionally biased region" description="Polar residues" evidence="1">
    <location>
        <begin position="103"/>
        <end position="124"/>
    </location>
</feature>
<accession>A0A1A6A844</accession>
<dbReference type="VEuPathDB" id="FungiDB:I303_03945"/>